<dbReference type="VEuPathDB" id="CryptoDB:CMU_016500"/>
<dbReference type="EMBL" id="DS989728">
    <property type="protein sequence ID" value="EEA05900.1"/>
    <property type="molecule type" value="Genomic_DNA"/>
</dbReference>
<dbReference type="InterPro" id="IPR036322">
    <property type="entry name" value="WD40_repeat_dom_sf"/>
</dbReference>
<dbReference type="OrthoDB" id="10251113at2759"/>
<dbReference type="SUPFAM" id="SSF50978">
    <property type="entry name" value="WD40 repeat-like"/>
    <property type="match status" value="1"/>
</dbReference>
<keyword evidence="3" id="KW-1185">Reference proteome</keyword>
<evidence type="ECO:0000259" key="1">
    <source>
        <dbReference type="Pfam" id="PF08553"/>
    </source>
</evidence>
<dbReference type="GO" id="GO:0005634">
    <property type="term" value="C:nucleus"/>
    <property type="evidence" value="ECO:0007669"/>
    <property type="project" value="TreeGrafter"/>
</dbReference>
<dbReference type="PANTHER" id="PTHR31913">
    <property type="entry name" value="VACUOLAR IMPORT AND DEGRADATION PROTEIN 27"/>
    <property type="match status" value="1"/>
</dbReference>
<dbReference type="Pfam" id="PF08553">
    <property type="entry name" value="VID27"/>
    <property type="match status" value="1"/>
</dbReference>
<name>B6ACP6_CRYMR</name>
<reference evidence="2" key="1">
    <citation type="submission" date="2008-06" db="EMBL/GenBank/DDBJ databases">
        <authorList>
            <person name="Lorenzi H."/>
            <person name="Inman J."/>
            <person name="Miller J."/>
            <person name="Schobel S."/>
            <person name="Amedeo P."/>
            <person name="Caler E.V."/>
            <person name="da Silva J."/>
        </authorList>
    </citation>
    <scope>NUCLEOTIDE SEQUENCE [LARGE SCALE GENOMIC DNA]</scope>
    <source>
        <strain evidence="2">RN66</strain>
    </source>
</reference>
<dbReference type="InterPro" id="IPR013863">
    <property type="entry name" value="VID27_C"/>
</dbReference>
<sequence length="688" mass="79300">MSGIFWKILRGISRGDELDLSCNSNEYYGTLYKSIGRTLECVLISCCLKLKENINIIGKDPLNNETQEYIFSFQNIHYFRGNKNGEFTIIMRRGSDLVKFIFQLDTHNIHTEASLSYNVTLTLRSLCNIYYQLPVKFYQYNEDLININNQRSKLKESKFQNKSEEEWKLISDNCICELASSLDLRDTIFSIKETSDKGNILFTSIVGDSILFLPKLTEKTIEFYGSDLVGERKRFKIFLTEEIDEVNSFTKELFDCIDQKNPDEKRRCTLDTSINDRNNNEIDYDMDLCETYDPSIDGFTWQKDEIMENEECSDEDYDYKHSKGRLSLDHKYMLVGRENTFVGRADRKSGKSEISVFRNIDDNSSYKTSRSSIINVSTISDINYNNFSLLPVNGQLHNCEKQMLFLSETDPNYVYQMDLENEKIIRRWDADGLPISSIGTCNKDAQSTPIPTFLGLSNNALFVMDSRIKDNSNRFTSKLYKSNVLFNSIATDIEGHILIGSDIGELRLFDGTVNRDGEFKKAKTLLNTYGSPIISVDVTRNGHWILATTKTCLDLYPVKETDSIDDRTGFTISLKNKPPAKKLRIKQEDLYIYGIDEVSFTPARFDQPLGIDRETKIITSTGFFVIVWDFEAIKRGDLNAYTIKQVDRRVEDCSTYIGKSDTVVLAYPEDIAIHKLNRKNKRTNILRK</sequence>
<dbReference type="Proteomes" id="UP000001460">
    <property type="component" value="Unassembled WGS sequence"/>
</dbReference>
<proteinExistence type="predicted"/>
<gene>
    <name evidence="2" type="ORF">CMU_016500</name>
</gene>
<protein>
    <recommendedName>
        <fullName evidence="1">Vacuolar import/degradation Vid27 C-terminal domain-containing protein</fullName>
    </recommendedName>
</protein>
<dbReference type="GO" id="GO:0005737">
    <property type="term" value="C:cytoplasm"/>
    <property type="evidence" value="ECO:0007669"/>
    <property type="project" value="TreeGrafter"/>
</dbReference>
<accession>B6ACP6</accession>
<feature type="domain" description="Vacuolar import/degradation Vid27 C-terminal" evidence="1">
    <location>
        <begin position="352"/>
        <end position="678"/>
    </location>
</feature>
<dbReference type="AlphaFoldDB" id="B6ACP6"/>
<dbReference type="PANTHER" id="PTHR31913:SF0">
    <property type="entry name" value="VACUOLAR IMPORT AND DEGRADATION PROTEIN 27"/>
    <property type="match status" value="1"/>
</dbReference>
<dbReference type="RefSeq" id="XP_002140249.1">
    <property type="nucleotide sequence ID" value="XM_002140213.1"/>
</dbReference>
<dbReference type="eggNOG" id="KOG2395">
    <property type="taxonomic scope" value="Eukaryota"/>
</dbReference>
<organism evidence="2 3">
    <name type="scientific">Cryptosporidium muris (strain RN66)</name>
    <dbReference type="NCBI Taxonomy" id="441375"/>
    <lineage>
        <taxon>Eukaryota</taxon>
        <taxon>Sar</taxon>
        <taxon>Alveolata</taxon>
        <taxon>Apicomplexa</taxon>
        <taxon>Conoidasida</taxon>
        <taxon>Coccidia</taxon>
        <taxon>Eucoccidiorida</taxon>
        <taxon>Eimeriorina</taxon>
        <taxon>Cryptosporidiidae</taxon>
        <taxon>Cryptosporidium</taxon>
    </lineage>
</organism>
<evidence type="ECO:0000313" key="3">
    <source>
        <dbReference type="Proteomes" id="UP000001460"/>
    </source>
</evidence>
<evidence type="ECO:0000313" key="2">
    <source>
        <dbReference type="EMBL" id="EEA05900.1"/>
    </source>
</evidence>
<dbReference type="InterPro" id="IPR040458">
    <property type="entry name" value="Vid27"/>
</dbReference>
<dbReference type="OMA" id="NCICELA"/>
<dbReference type="GeneID" id="6995292"/>